<evidence type="ECO:0000313" key="1">
    <source>
        <dbReference type="EMBL" id="TFK49736.1"/>
    </source>
</evidence>
<keyword evidence="2" id="KW-1185">Reference proteome</keyword>
<dbReference type="STRING" id="5364.A0A5C3MZT8"/>
<name>A0A5C3MZT8_9AGAM</name>
<protein>
    <recommendedName>
        <fullName evidence="3">DUF952-domain-containing protein</fullName>
    </recommendedName>
</protein>
<accession>A0A5C3MZT8</accession>
<dbReference type="SUPFAM" id="SSF56399">
    <property type="entry name" value="ADP-ribosylation"/>
    <property type="match status" value="1"/>
</dbReference>
<evidence type="ECO:0000313" key="2">
    <source>
        <dbReference type="Proteomes" id="UP000305948"/>
    </source>
</evidence>
<dbReference type="PANTHER" id="PTHR34129:SF1">
    <property type="entry name" value="DUF952 DOMAIN-CONTAINING PROTEIN"/>
    <property type="match status" value="1"/>
</dbReference>
<dbReference type="EMBL" id="ML213515">
    <property type="protein sequence ID" value="TFK49736.1"/>
    <property type="molecule type" value="Genomic_DNA"/>
</dbReference>
<proteinExistence type="predicted"/>
<dbReference type="Gene3D" id="3.20.170.20">
    <property type="entry name" value="Protein of unknown function DUF952"/>
    <property type="match status" value="1"/>
</dbReference>
<evidence type="ECO:0008006" key="3">
    <source>
        <dbReference type="Google" id="ProtNLM"/>
    </source>
</evidence>
<dbReference type="PANTHER" id="PTHR34129">
    <property type="entry name" value="BLR1139 PROTEIN"/>
    <property type="match status" value="1"/>
</dbReference>
<gene>
    <name evidence="1" type="ORF">OE88DRAFT_1632639</name>
</gene>
<dbReference type="InterPro" id="IPR009297">
    <property type="entry name" value="DUF952"/>
</dbReference>
<sequence length="139" mass="15665">SAIMSDNKPTYIYKIVPPSAAPPDPLPDVLPLSELDAKSGFIHFSTAPQILNTLRWFFKDESKVYLLRVMYDNVDKDIRWEDPKAEVCGPRGGEGMFPHLYNGPKLGKNEVESVKALDKLEGGWEEAVQKAQLEGWLVY</sequence>
<reference evidence="1 2" key="1">
    <citation type="journal article" date="2019" name="Nat. Ecol. Evol.">
        <title>Megaphylogeny resolves global patterns of mushroom evolution.</title>
        <authorList>
            <person name="Varga T."/>
            <person name="Krizsan K."/>
            <person name="Foldi C."/>
            <person name="Dima B."/>
            <person name="Sanchez-Garcia M."/>
            <person name="Sanchez-Ramirez S."/>
            <person name="Szollosi G.J."/>
            <person name="Szarkandi J.G."/>
            <person name="Papp V."/>
            <person name="Albert L."/>
            <person name="Andreopoulos W."/>
            <person name="Angelini C."/>
            <person name="Antonin V."/>
            <person name="Barry K.W."/>
            <person name="Bougher N.L."/>
            <person name="Buchanan P."/>
            <person name="Buyck B."/>
            <person name="Bense V."/>
            <person name="Catcheside P."/>
            <person name="Chovatia M."/>
            <person name="Cooper J."/>
            <person name="Damon W."/>
            <person name="Desjardin D."/>
            <person name="Finy P."/>
            <person name="Geml J."/>
            <person name="Haridas S."/>
            <person name="Hughes K."/>
            <person name="Justo A."/>
            <person name="Karasinski D."/>
            <person name="Kautmanova I."/>
            <person name="Kiss B."/>
            <person name="Kocsube S."/>
            <person name="Kotiranta H."/>
            <person name="LaButti K.M."/>
            <person name="Lechner B.E."/>
            <person name="Liimatainen K."/>
            <person name="Lipzen A."/>
            <person name="Lukacs Z."/>
            <person name="Mihaltcheva S."/>
            <person name="Morgado L.N."/>
            <person name="Niskanen T."/>
            <person name="Noordeloos M.E."/>
            <person name="Ohm R.A."/>
            <person name="Ortiz-Santana B."/>
            <person name="Ovrebo C."/>
            <person name="Racz N."/>
            <person name="Riley R."/>
            <person name="Savchenko A."/>
            <person name="Shiryaev A."/>
            <person name="Soop K."/>
            <person name="Spirin V."/>
            <person name="Szebenyi C."/>
            <person name="Tomsovsky M."/>
            <person name="Tulloss R.E."/>
            <person name="Uehling J."/>
            <person name="Grigoriev I.V."/>
            <person name="Vagvolgyi C."/>
            <person name="Papp T."/>
            <person name="Martin F.M."/>
            <person name="Miettinen O."/>
            <person name="Hibbett D.S."/>
            <person name="Nagy L.G."/>
        </authorList>
    </citation>
    <scope>NUCLEOTIDE SEQUENCE [LARGE SCALE GENOMIC DNA]</scope>
    <source>
        <strain evidence="1 2">OMC1185</strain>
    </source>
</reference>
<dbReference type="Proteomes" id="UP000305948">
    <property type="component" value="Unassembled WGS sequence"/>
</dbReference>
<feature type="non-terminal residue" evidence="1">
    <location>
        <position position="1"/>
    </location>
</feature>
<organism evidence="1 2">
    <name type="scientific">Heliocybe sulcata</name>
    <dbReference type="NCBI Taxonomy" id="5364"/>
    <lineage>
        <taxon>Eukaryota</taxon>
        <taxon>Fungi</taxon>
        <taxon>Dikarya</taxon>
        <taxon>Basidiomycota</taxon>
        <taxon>Agaricomycotina</taxon>
        <taxon>Agaricomycetes</taxon>
        <taxon>Gloeophyllales</taxon>
        <taxon>Gloeophyllaceae</taxon>
        <taxon>Heliocybe</taxon>
    </lineage>
</organism>
<dbReference type="Pfam" id="PF06108">
    <property type="entry name" value="DUF952"/>
    <property type="match status" value="1"/>
</dbReference>
<dbReference type="OrthoDB" id="3335358at2759"/>
<dbReference type="AlphaFoldDB" id="A0A5C3MZT8"/>